<dbReference type="InterPro" id="IPR050261">
    <property type="entry name" value="FrsA_esterase"/>
</dbReference>
<dbReference type="RefSeq" id="WP_307449504.1">
    <property type="nucleotide sequence ID" value="NZ_JAUTAL010000001.1"/>
</dbReference>
<dbReference type="Pfam" id="PF12146">
    <property type="entry name" value="Hydrolase_4"/>
    <property type="match status" value="1"/>
</dbReference>
<dbReference type="EMBL" id="JAUTAL010000001">
    <property type="protein sequence ID" value="MDQ1096687.1"/>
    <property type="molecule type" value="Genomic_DNA"/>
</dbReference>
<evidence type="ECO:0000259" key="1">
    <source>
        <dbReference type="Pfam" id="PF12146"/>
    </source>
</evidence>
<dbReference type="InterPro" id="IPR022742">
    <property type="entry name" value="Hydrolase_4"/>
</dbReference>
<dbReference type="Gene3D" id="1.20.1440.110">
    <property type="entry name" value="acylaminoacyl peptidase"/>
    <property type="match status" value="1"/>
</dbReference>
<dbReference type="Gene3D" id="3.40.50.1820">
    <property type="entry name" value="alpha/beta hydrolase"/>
    <property type="match status" value="1"/>
</dbReference>
<keyword evidence="3" id="KW-1185">Reference proteome</keyword>
<feature type="domain" description="Serine aminopeptidase S33" evidence="1">
    <location>
        <begin position="174"/>
        <end position="365"/>
    </location>
</feature>
<reference evidence="2 3" key="1">
    <citation type="submission" date="2023-07" db="EMBL/GenBank/DDBJ databases">
        <title>Functional and genomic diversity of the sorghum phyllosphere microbiome.</title>
        <authorList>
            <person name="Shade A."/>
        </authorList>
    </citation>
    <scope>NUCLEOTIDE SEQUENCE [LARGE SCALE GENOMIC DNA]</scope>
    <source>
        <strain evidence="2 3">SORGH_AS_1064</strain>
    </source>
</reference>
<name>A0ABU0TI07_9FLAO</name>
<evidence type="ECO:0000313" key="3">
    <source>
        <dbReference type="Proteomes" id="UP001225072"/>
    </source>
</evidence>
<accession>A0ABU0TI07</accession>
<evidence type="ECO:0000313" key="2">
    <source>
        <dbReference type="EMBL" id="MDQ1096687.1"/>
    </source>
</evidence>
<proteinExistence type="predicted"/>
<dbReference type="PANTHER" id="PTHR22946">
    <property type="entry name" value="DIENELACTONE HYDROLASE DOMAIN-CONTAINING PROTEIN-RELATED"/>
    <property type="match status" value="1"/>
</dbReference>
<protein>
    <submittedName>
        <fullName evidence="2">Pimeloyl-ACP methyl ester carboxylesterase</fullName>
    </submittedName>
</protein>
<dbReference type="InterPro" id="IPR029058">
    <property type="entry name" value="AB_hydrolase_fold"/>
</dbReference>
<dbReference type="PANTHER" id="PTHR22946:SF12">
    <property type="entry name" value="CONIDIAL PIGMENT BIOSYNTHESIS PROTEIN AYG1 (AFU_ORTHOLOGUE AFUA_2G17550)"/>
    <property type="match status" value="1"/>
</dbReference>
<dbReference type="Proteomes" id="UP001225072">
    <property type="component" value="Unassembled WGS sequence"/>
</dbReference>
<gene>
    <name evidence="2" type="ORF">QE404_001834</name>
</gene>
<organism evidence="2 3">
    <name type="scientific">Chryseobacterium camelliae</name>
    <dbReference type="NCBI Taxonomy" id="1265445"/>
    <lineage>
        <taxon>Bacteria</taxon>
        <taxon>Pseudomonadati</taxon>
        <taxon>Bacteroidota</taxon>
        <taxon>Flavobacteriia</taxon>
        <taxon>Flavobacteriales</taxon>
        <taxon>Weeksellaceae</taxon>
        <taxon>Chryseobacterium group</taxon>
        <taxon>Chryseobacterium</taxon>
    </lineage>
</organism>
<comment type="caution">
    <text evidence="2">The sequence shown here is derived from an EMBL/GenBank/DDBJ whole genome shotgun (WGS) entry which is preliminary data.</text>
</comment>
<dbReference type="SUPFAM" id="SSF53474">
    <property type="entry name" value="alpha/beta-Hydrolases"/>
    <property type="match status" value="1"/>
</dbReference>
<sequence length="400" mass="46013">MKLHFNDQAFSFELLRAVTYAGYQGASIGEALATANRIKEGDFNSWFEEWEKTARRIERIANHCLEGKHTVSAGEAYLRAHNYYRTAEFFLDGTDPRRIESFGKSVYTFEKAMALYGNYFERVAIPYENTFLKGYFYGVLGYDPDKPLPTLVFIGGYDSTLQELYFCGAAPAIKRGYNCLIFELPGQGEALRKQNLTMRYDTEVPVGAALDFVQQRKDVDMEKLALLGMSLGGYFAPRAAAFDHRIKAVIAFNVFYDIYESILNQNPQLKAVMDLPDEEKETVLANAEENNSNLRWMLNNGKWVYGLKHRYQVFDEMKRASLRGVAEKIQCPVLLTMGESDHFVSEDQLQELIHAIQSPKTIRIFTKEEGAEEHCQEGSHELFHQVMFDWLDDTFWYYNG</sequence>